<dbReference type="Pfam" id="PF12867">
    <property type="entry name" value="DinB_2"/>
    <property type="match status" value="1"/>
</dbReference>
<protein>
    <submittedName>
        <fullName evidence="2">DinB family protein</fullName>
    </submittedName>
</protein>
<dbReference type="EMBL" id="SJSL01000004">
    <property type="protein sequence ID" value="TCD00087.1"/>
    <property type="molecule type" value="Genomic_DNA"/>
</dbReference>
<dbReference type="AlphaFoldDB" id="A0A4V2MKZ4"/>
<reference evidence="2 3" key="1">
    <citation type="submission" date="2019-02" db="EMBL/GenBank/DDBJ databases">
        <title>Pedobacter sp. RP-1-14 sp. nov., isolated from Arctic soil.</title>
        <authorList>
            <person name="Dahal R.H."/>
        </authorList>
    </citation>
    <scope>NUCLEOTIDE SEQUENCE [LARGE SCALE GENOMIC DNA]</scope>
    <source>
        <strain evidence="2 3">RP-1-14</strain>
    </source>
</reference>
<comment type="caution">
    <text evidence="2">The sequence shown here is derived from an EMBL/GenBank/DDBJ whole genome shotgun (WGS) entry which is preliminary data.</text>
</comment>
<proteinExistence type="predicted"/>
<sequence length="157" mass="17823">MNPAYIYKIQSLKKIRSIGLQIMQDLSLEQLNYVPPGINNNIIWNAGHLIAAQQGVCYLRAGLPTMISTDFYSAYKPGTQPVAALGEEEVGYIKELLLTSIDQFEADLEKELFGNYMPWTTRYGVELKNIDEAVDFIPFHEGMHLGYMMALRRLSTK</sequence>
<dbReference type="InterPro" id="IPR024775">
    <property type="entry name" value="DinB-like"/>
</dbReference>
<gene>
    <name evidence="2" type="ORF">EZ437_15325</name>
</gene>
<evidence type="ECO:0000259" key="1">
    <source>
        <dbReference type="Pfam" id="PF12867"/>
    </source>
</evidence>
<evidence type="ECO:0000313" key="2">
    <source>
        <dbReference type="EMBL" id="TCD00087.1"/>
    </source>
</evidence>
<dbReference type="OrthoDB" id="4295522at2"/>
<dbReference type="Proteomes" id="UP000293347">
    <property type="component" value="Unassembled WGS sequence"/>
</dbReference>
<organism evidence="2 3">
    <name type="scientific">Pedobacter psychroterrae</name>
    <dbReference type="NCBI Taxonomy" id="2530453"/>
    <lineage>
        <taxon>Bacteria</taxon>
        <taxon>Pseudomonadati</taxon>
        <taxon>Bacteroidota</taxon>
        <taxon>Sphingobacteriia</taxon>
        <taxon>Sphingobacteriales</taxon>
        <taxon>Sphingobacteriaceae</taxon>
        <taxon>Pedobacter</taxon>
    </lineage>
</organism>
<keyword evidence="3" id="KW-1185">Reference proteome</keyword>
<dbReference type="SUPFAM" id="SSF109854">
    <property type="entry name" value="DinB/YfiT-like putative metalloenzymes"/>
    <property type="match status" value="1"/>
</dbReference>
<dbReference type="InterPro" id="IPR034660">
    <property type="entry name" value="DinB/YfiT-like"/>
</dbReference>
<accession>A0A4V2MKZ4</accession>
<feature type="domain" description="DinB-like" evidence="1">
    <location>
        <begin position="20"/>
        <end position="148"/>
    </location>
</feature>
<evidence type="ECO:0000313" key="3">
    <source>
        <dbReference type="Proteomes" id="UP000293347"/>
    </source>
</evidence>
<name>A0A4V2MKZ4_9SPHI</name>
<dbReference type="RefSeq" id="WP_131596942.1">
    <property type="nucleotide sequence ID" value="NZ_SJSL01000004.1"/>
</dbReference>
<dbReference type="Gene3D" id="1.20.120.450">
    <property type="entry name" value="dinb family like domain"/>
    <property type="match status" value="1"/>
</dbReference>